<feature type="domain" description="DDH" evidence="5">
    <location>
        <begin position="242"/>
        <end position="384"/>
    </location>
</feature>
<evidence type="ECO:0000259" key="6">
    <source>
        <dbReference type="Pfam" id="PF17768"/>
    </source>
</evidence>
<keyword evidence="4" id="KW-0269">Exonuclease</keyword>
<keyword evidence="2" id="KW-0540">Nuclease</keyword>
<evidence type="ECO:0000313" key="7">
    <source>
        <dbReference type="EMBL" id="PKZ16230.1"/>
    </source>
</evidence>
<organism evidence="7 8">
    <name type="scientific">Alloscardovia omnicolens</name>
    <dbReference type="NCBI Taxonomy" id="419015"/>
    <lineage>
        <taxon>Bacteria</taxon>
        <taxon>Bacillati</taxon>
        <taxon>Actinomycetota</taxon>
        <taxon>Actinomycetes</taxon>
        <taxon>Bifidobacteriales</taxon>
        <taxon>Bifidobacteriaceae</taxon>
        <taxon>Alloscardovia</taxon>
    </lineage>
</organism>
<proteinExistence type="inferred from homology"/>
<dbReference type="GO" id="GO:0004527">
    <property type="term" value="F:exonuclease activity"/>
    <property type="evidence" value="ECO:0007669"/>
    <property type="project" value="UniProtKB-KW"/>
</dbReference>
<sequence length="732" mass="81973">MLAIVIEFVGKLPYFNIAETRRRQNSADQLNHHLACGQGRENVLEIFRAPQSRIERDETLLVVQERARFLFRKTCGYCAQDFTSRRTVLFLVSRLILSTRVHERRHLFTIELRVSQLRKNRCIHVVKRHVVEGAQHGTRISHNCFGTHANYFRLSCGARSVTLFFRSPYNNLMPENAEIALINPFAPSFSLDTCSAGLRTLIERTGLSPDFLREINTPYGEQLDGMDAFIEKLHSYRDARLAIYPDFDMDGITSGTILYAGLKQLGFQVELSVPDYESGHDFCRDDVDDIMRRFPDTTVILTCDSGVNSTDGIRYAQSLGLAVLITDHHDQEIDCPADAMIDPCCRNSSYPLPGICGAAVAFLMISAYARRFANAEQRKYLNLLQLFVGIGTVSDVMPLVHDNRALVRKSLSLTRELIARPTALNSLRGDASVNRAFLTAFEGYAQLLEELEVSLAQCNEGFYGFTLAPMFNAPRRVGSSMSDAFCVFMSDDRAERRAAIVRLIAANAKRKKLVDEYIDTLVDTYAPYVYITDAPRGMLGLLAGKLMHASVLPTAVVHVTYDRMHGKQVEGSMRSPDYYPIIGILNDRDGLKVVGHQGAGGVTGSLDALVDALQGVRVPSDFEEEPALLIGDDGPDIDVAWWDTTALNEITQFLDCVAPFGKNFDYPIMEIIFPADTEISRIGKEQQHLKLQMPGCPPVLLWNTEDVPISARVRLNYNEFRGQKTLQMIGVN</sequence>
<dbReference type="PANTHER" id="PTHR30255:SF2">
    <property type="entry name" value="SINGLE-STRANDED-DNA-SPECIFIC EXONUCLEASE RECJ"/>
    <property type="match status" value="1"/>
</dbReference>
<dbReference type="InterPro" id="IPR041122">
    <property type="entry name" value="RecJ_OB"/>
</dbReference>
<feature type="domain" description="RecJ OB" evidence="6">
    <location>
        <begin position="649"/>
        <end position="729"/>
    </location>
</feature>
<keyword evidence="3" id="KW-0378">Hydrolase</keyword>
<evidence type="ECO:0000256" key="2">
    <source>
        <dbReference type="ARBA" id="ARBA00022722"/>
    </source>
</evidence>
<gene>
    <name evidence="7" type="ORF">CYJ32_02020</name>
</gene>
<evidence type="ECO:0000256" key="1">
    <source>
        <dbReference type="ARBA" id="ARBA00005915"/>
    </source>
</evidence>
<dbReference type="Pfam" id="PF01368">
    <property type="entry name" value="DHH"/>
    <property type="match status" value="1"/>
</dbReference>
<dbReference type="Proteomes" id="UP000242263">
    <property type="component" value="Unassembled WGS sequence"/>
</dbReference>
<dbReference type="EMBL" id="PKGU01000001">
    <property type="protein sequence ID" value="PKZ16230.1"/>
    <property type="molecule type" value="Genomic_DNA"/>
</dbReference>
<dbReference type="Pfam" id="PF17768">
    <property type="entry name" value="RecJ_OB"/>
    <property type="match status" value="1"/>
</dbReference>
<evidence type="ECO:0000256" key="3">
    <source>
        <dbReference type="ARBA" id="ARBA00022801"/>
    </source>
</evidence>
<dbReference type="InterPro" id="IPR001667">
    <property type="entry name" value="DDH_dom"/>
</dbReference>
<dbReference type="InterPro" id="IPR038763">
    <property type="entry name" value="DHH_sf"/>
</dbReference>
<dbReference type="Gene3D" id="3.90.1640.30">
    <property type="match status" value="1"/>
</dbReference>
<dbReference type="InterPro" id="IPR051673">
    <property type="entry name" value="SSDNA_exonuclease_RecJ"/>
</dbReference>
<dbReference type="AlphaFoldDB" id="A0A2I1M7X5"/>
<dbReference type="PANTHER" id="PTHR30255">
    <property type="entry name" value="SINGLE-STRANDED-DNA-SPECIFIC EXONUCLEASE RECJ"/>
    <property type="match status" value="1"/>
</dbReference>
<name>A0A2I1M7X5_9BIFI</name>
<evidence type="ECO:0000313" key="8">
    <source>
        <dbReference type="Proteomes" id="UP000242263"/>
    </source>
</evidence>
<evidence type="ECO:0000259" key="5">
    <source>
        <dbReference type="Pfam" id="PF01368"/>
    </source>
</evidence>
<comment type="caution">
    <text evidence="7">The sequence shown here is derived from an EMBL/GenBank/DDBJ whole genome shotgun (WGS) entry which is preliminary data.</text>
</comment>
<protein>
    <submittedName>
        <fullName evidence="7">Uncharacterized protein</fullName>
    </submittedName>
</protein>
<evidence type="ECO:0000256" key="4">
    <source>
        <dbReference type="ARBA" id="ARBA00022839"/>
    </source>
</evidence>
<dbReference type="SUPFAM" id="SSF64182">
    <property type="entry name" value="DHH phosphoesterases"/>
    <property type="match status" value="1"/>
</dbReference>
<dbReference type="Gene3D" id="2.40.50.460">
    <property type="match status" value="1"/>
</dbReference>
<accession>A0A2I1M7X5</accession>
<comment type="similarity">
    <text evidence="1">Belongs to the RecJ family.</text>
</comment>
<reference evidence="7 8" key="1">
    <citation type="submission" date="2017-12" db="EMBL/GenBank/DDBJ databases">
        <title>Phylogenetic diversity of female urinary microbiome.</title>
        <authorList>
            <person name="Thomas-White K."/>
            <person name="Wolfe A.J."/>
        </authorList>
    </citation>
    <scope>NUCLEOTIDE SEQUENCE [LARGE SCALE GENOMIC DNA]</scope>
    <source>
        <strain evidence="7 8">UMB0064</strain>
    </source>
</reference>